<sequence>MAKKPKTPLTVATLKHDEATRKNIPTAEFQSVMRQDEQRPVRVEYTRNAGGLADEKQQRNA</sequence>
<protein>
    <submittedName>
        <fullName evidence="1">Uncharacterized protein</fullName>
    </submittedName>
</protein>
<evidence type="ECO:0000313" key="1">
    <source>
        <dbReference type="EMBL" id="EQD64869.1"/>
    </source>
</evidence>
<reference evidence="1" key="2">
    <citation type="journal article" date="2014" name="ISME J.">
        <title>Microbial stratification in low pH oxic and suboxic macroscopic growths along an acid mine drainage.</title>
        <authorList>
            <person name="Mendez-Garcia C."/>
            <person name="Mesa V."/>
            <person name="Sprenger R.R."/>
            <person name="Richter M."/>
            <person name="Diez M.S."/>
            <person name="Solano J."/>
            <person name="Bargiela R."/>
            <person name="Golyshina O.V."/>
            <person name="Manteca A."/>
            <person name="Ramos J.L."/>
            <person name="Gallego J.R."/>
            <person name="Llorente I."/>
            <person name="Martins Dos Santos V.A."/>
            <person name="Jensen O.N."/>
            <person name="Pelaez A.I."/>
            <person name="Sanchez J."/>
            <person name="Ferrer M."/>
        </authorList>
    </citation>
    <scope>NUCLEOTIDE SEQUENCE</scope>
</reference>
<accession>T1CFH6</accession>
<dbReference type="EMBL" id="AUZY01004152">
    <property type="protein sequence ID" value="EQD64869.1"/>
    <property type="molecule type" value="Genomic_DNA"/>
</dbReference>
<name>T1CFH6_9ZZZZ</name>
<proteinExistence type="predicted"/>
<reference evidence="1" key="1">
    <citation type="submission" date="2013-08" db="EMBL/GenBank/DDBJ databases">
        <authorList>
            <person name="Mendez C."/>
            <person name="Richter M."/>
            <person name="Ferrer M."/>
            <person name="Sanchez J."/>
        </authorList>
    </citation>
    <scope>NUCLEOTIDE SEQUENCE</scope>
</reference>
<gene>
    <name evidence="1" type="ORF">B1B_06568</name>
</gene>
<organism evidence="1">
    <name type="scientific">mine drainage metagenome</name>
    <dbReference type="NCBI Taxonomy" id="410659"/>
    <lineage>
        <taxon>unclassified sequences</taxon>
        <taxon>metagenomes</taxon>
        <taxon>ecological metagenomes</taxon>
    </lineage>
</organism>
<comment type="caution">
    <text evidence="1">The sequence shown here is derived from an EMBL/GenBank/DDBJ whole genome shotgun (WGS) entry which is preliminary data.</text>
</comment>
<dbReference type="AlphaFoldDB" id="T1CFH6"/>
<feature type="non-terminal residue" evidence="1">
    <location>
        <position position="61"/>
    </location>
</feature>